<sequence>MNLTSFIFILSFCRNFLGIKSEVEKEIPEIEYMPGLFVHKASFNHQASVFAELLLQMRVPTRDGFSSTQESTEGSVSLIKLYNIHLYCCCLNS</sequence>
<keyword evidence="3" id="KW-1185">Reference proteome</keyword>
<dbReference type="Proteomes" id="UP000188533">
    <property type="component" value="Unassembled WGS sequence"/>
</dbReference>
<dbReference type="AlphaFoldDB" id="A0A1Q3E029"/>
<reference evidence="2 3" key="1">
    <citation type="submission" date="2016-08" db="EMBL/GenBank/DDBJ databases">
        <authorList>
            <consortium name="Lentinula edodes genome sequencing consortium"/>
            <person name="Sakamoto Y."/>
            <person name="Nakade K."/>
            <person name="Sato S."/>
            <person name="Yoshida Y."/>
            <person name="Miyazaki K."/>
            <person name="Natsume S."/>
            <person name="Konno N."/>
        </authorList>
    </citation>
    <scope>NUCLEOTIDE SEQUENCE [LARGE SCALE GENOMIC DNA]</scope>
    <source>
        <strain evidence="2 3">NBRC 111202</strain>
    </source>
</reference>
<feature type="signal peptide" evidence="1">
    <location>
        <begin position="1"/>
        <end position="18"/>
    </location>
</feature>
<evidence type="ECO:0000256" key="1">
    <source>
        <dbReference type="SAM" id="SignalP"/>
    </source>
</evidence>
<evidence type="ECO:0000313" key="3">
    <source>
        <dbReference type="Proteomes" id="UP000188533"/>
    </source>
</evidence>
<proteinExistence type="predicted"/>
<accession>A0A1Q3E029</accession>
<name>A0A1Q3E029_LENED</name>
<comment type="caution">
    <text evidence="2">The sequence shown here is derived from an EMBL/GenBank/DDBJ whole genome shotgun (WGS) entry which is preliminary data.</text>
</comment>
<feature type="chain" id="PRO_5012388333" evidence="1">
    <location>
        <begin position="19"/>
        <end position="93"/>
    </location>
</feature>
<evidence type="ECO:0000313" key="2">
    <source>
        <dbReference type="EMBL" id="GAW00605.1"/>
    </source>
</evidence>
<reference evidence="2 3" key="2">
    <citation type="submission" date="2017-02" db="EMBL/GenBank/DDBJ databases">
        <title>A genome survey and senescence transcriptome analysis in Lentinula edodes.</title>
        <authorList>
            <person name="Sakamoto Y."/>
            <person name="Nakade K."/>
            <person name="Sato S."/>
            <person name="Yoshida Y."/>
            <person name="Miyazaki K."/>
            <person name="Natsume S."/>
            <person name="Konno N."/>
        </authorList>
    </citation>
    <scope>NUCLEOTIDE SEQUENCE [LARGE SCALE GENOMIC DNA]</scope>
    <source>
        <strain evidence="2 3">NBRC 111202</strain>
    </source>
</reference>
<keyword evidence="1" id="KW-0732">Signal</keyword>
<gene>
    <name evidence="2" type="ORF">LENED_002141</name>
</gene>
<organism evidence="2 3">
    <name type="scientific">Lentinula edodes</name>
    <name type="common">Shiitake mushroom</name>
    <name type="synonym">Lentinus edodes</name>
    <dbReference type="NCBI Taxonomy" id="5353"/>
    <lineage>
        <taxon>Eukaryota</taxon>
        <taxon>Fungi</taxon>
        <taxon>Dikarya</taxon>
        <taxon>Basidiomycota</taxon>
        <taxon>Agaricomycotina</taxon>
        <taxon>Agaricomycetes</taxon>
        <taxon>Agaricomycetidae</taxon>
        <taxon>Agaricales</taxon>
        <taxon>Marasmiineae</taxon>
        <taxon>Omphalotaceae</taxon>
        <taxon>Lentinula</taxon>
    </lineage>
</organism>
<protein>
    <submittedName>
        <fullName evidence="2">Uncharacterized protein</fullName>
    </submittedName>
</protein>
<dbReference type="EMBL" id="BDGU01000033">
    <property type="protein sequence ID" value="GAW00605.1"/>
    <property type="molecule type" value="Genomic_DNA"/>
</dbReference>